<comment type="caution">
    <text evidence="1">The sequence shown here is derived from an EMBL/GenBank/DDBJ whole genome shotgun (WGS) entry which is preliminary data.</text>
</comment>
<sequence length="157" mass="17412">MLQHTASQKRAEIQRELRRLHPDAKKAGTVRQEDGSIHRLPRNRLGLRTIGGNWSVIENVTVMGRSLRTGVGLHDTQEGRGSAVIPDKVSAIRKVLMDDNHGTYQMMQKLNTGSAAIHKIIQTDHLIGTSVHAPQRPMVTFTETGTVGLDPHGLLRY</sequence>
<proteinExistence type="predicted"/>
<name>A0A8X6RWW9_TRICX</name>
<dbReference type="Proteomes" id="UP000887159">
    <property type="component" value="Unassembled WGS sequence"/>
</dbReference>
<accession>A0A8X6RWW9</accession>
<evidence type="ECO:0000313" key="2">
    <source>
        <dbReference type="Proteomes" id="UP000887159"/>
    </source>
</evidence>
<gene>
    <name evidence="1" type="ORF">TNCV_1441661</name>
</gene>
<reference evidence="1" key="1">
    <citation type="submission" date="2020-08" db="EMBL/GenBank/DDBJ databases">
        <title>Multicomponent nature underlies the extraordinary mechanical properties of spider dragline silk.</title>
        <authorList>
            <person name="Kono N."/>
            <person name="Nakamura H."/>
            <person name="Mori M."/>
            <person name="Yoshida Y."/>
            <person name="Ohtoshi R."/>
            <person name="Malay A.D."/>
            <person name="Moran D.A.P."/>
            <person name="Tomita M."/>
            <person name="Numata K."/>
            <person name="Arakawa K."/>
        </authorList>
    </citation>
    <scope>NUCLEOTIDE SEQUENCE</scope>
</reference>
<protein>
    <submittedName>
        <fullName evidence="1">Uncharacterized protein</fullName>
    </submittedName>
</protein>
<organism evidence="1 2">
    <name type="scientific">Trichonephila clavipes</name>
    <name type="common">Golden silk orbweaver</name>
    <name type="synonym">Nephila clavipes</name>
    <dbReference type="NCBI Taxonomy" id="2585209"/>
    <lineage>
        <taxon>Eukaryota</taxon>
        <taxon>Metazoa</taxon>
        <taxon>Ecdysozoa</taxon>
        <taxon>Arthropoda</taxon>
        <taxon>Chelicerata</taxon>
        <taxon>Arachnida</taxon>
        <taxon>Araneae</taxon>
        <taxon>Araneomorphae</taxon>
        <taxon>Entelegynae</taxon>
        <taxon>Araneoidea</taxon>
        <taxon>Nephilidae</taxon>
        <taxon>Trichonephila</taxon>
    </lineage>
</organism>
<keyword evidence="2" id="KW-1185">Reference proteome</keyword>
<evidence type="ECO:0000313" key="1">
    <source>
        <dbReference type="EMBL" id="GFX96492.1"/>
    </source>
</evidence>
<dbReference type="AlphaFoldDB" id="A0A8X6RWW9"/>
<dbReference type="EMBL" id="BMAU01021192">
    <property type="protein sequence ID" value="GFX96492.1"/>
    <property type="molecule type" value="Genomic_DNA"/>
</dbReference>